<organism evidence="13 14">
    <name type="scientific">Cardiocondyla obscurior</name>
    <dbReference type="NCBI Taxonomy" id="286306"/>
    <lineage>
        <taxon>Eukaryota</taxon>
        <taxon>Metazoa</taxon>
        <taxon>Ecdysozoa</taxon>
        <taxon>Arthropoda</taxon>
        <taxon>Hexapoda</taxon>
        <taxon>Insecta</taxon>
        <taxon>Pterygota</taxon>
        <taxon>Neoptera</taxon>
        <taxon>Endopterygota</taxon>
        <taxon>Hymenoptera</taxon>
        <taxon>Apocrita</taxon>
        <taxon>Aculeata</taxon>
        <taxon>Formicoidea</taxon>
        <taxon>Formicidae</taxon>
        <taxon>Myrmicinae</taxon>
        <taxon>Cardiocondyla</taxon>
    </lineage>
</organism>
<name>A0AAW2EAI6_9HYME</name>
<evidence type="ECO:0000256" key="9">
    <source>
        <dbReference type="ARBA" id="ARBA00023067"/>
    </source>
</evidence>
<comment type="caution">
    <text evidence="13">The sequence shown here is derived from an EMBL/GenBank/DDBJ whole genome shotgun (WGS) entry which is preliminary data.</text>
</comment>
<keyword evidence="14" id="KW-1185">Reference proteome</keyword>
<protein>
    <recommendedName>
        <fullName evidence="4 11">Condensin complex subunit 2</fullName>
    </recommendedName>
</protein>
<evidence type="ECO:0000256" key="1">
    <source>
        <dbReference type="ARBA" id="ARBA00004286"/>
    </source>
</evidence>
<dbReference type="GO" id="GO:0000796">
    <property type="term" value="C:condensin complex"/>
    <property type="evidence" value="ECO:0007669"/>
    <property type="project" value="InterPro"/>
</dbReference>
<feature type="compositionally biased region" description="Acidic residues" evidence="12">
    <location>
        <begin position="524"/>
        <end position="543"/>
    </location>
</feature>
<evidence type="ECO:0000313" key="14">
    <source>
        <dbReference type="Proteomes" id="UP001430953"/>
    </source>
</evidence>
<sequence length="678" mass="76803">MDSRKSAVHKRIESIQAASSLSPLRRKSVGTVSTFSENDDEAERINRRCEKVTVSSSSSSPNANKRRSMGLGFLANIPLPQMTESINQCIKLSTENKINTKNAFSLEMIDFMTYMVKKQDVNMTNLQVASTSLDVSTKIYGYRVDNLHMEILKIIGGLATNDSTQDEDEQTETTDRESNETDFNVQKKKKKTVRQKICSTEEALRGNIEIIKPMSAMISEEDLQTSDMLYQITLPNHANTGFYHHPYNDVLVDVVEDASESQNDLNVKYTISPIEDFSNSEIGLSYSNFEFLNWSPDDEVEKNTEINDDDGNRFQFDLDASVEQDDDPAPEQMNYFDIDHDDDNNQVNDQNNFERCQQIASRPNAITLNILNAQESEYSFIAPNSSLHWVGLSHWKFLKFPKSAAAGGNTKAACMQAKSRKKKNFEMTYDEEMDGSLSEKFKASHSNKLQAKTAKTEWNTENLTLPKDMHYKATQLMKLYWHTKASIKWTNTEKENEDVHSPFSDRYDYNNPHDTLEYCPNVENDGDYGDDENRDGGNDDDDDCNHVDDNVIALNSQGLTGDNLVVAPKLVKKMPITYCLKAKRIDMRQLKRSIWSCLTSTNDIAKSSENVENMTEPKKFSEVFKSLPKLLSKSNAEALSVPISFISMLHLANEKGLNITSIPDMSDLIIQPGNLSQE</sequence>
<dbReference type="GO" id="GO:0007076">
    <property type="term" value="P:mitotic chromosome condensation"/>
    <property type="evidence" value="ECO:0007669"/>
    <property type="project" value="InterPro"/>
</dbReference>
<dbReference type="PIRSF" id="PIRSF017126">
    <property type="entry name" value="Condensin_H"/>
    <property type="match status" value="1"/>
</dbReference>
<evidence type="ECO:0000256" key="10">
    <source>
        <dbReference type="ARBA" id="ARBA00023306"/>
    </source>
</evidence>
<comment type="function">
    <text evidence="11">Regulatory subunit of the condensin complex, a complex required for conversion of interphase chromatin into mitotic-like condense chromosomes.</text>
</comment>
<evidence type="ECO:0000256" key="6">
    <source>
        <dbReference type="ARBA" id="ARBA00022490"/>
    </source>
</evidence>
<evidence type="ECO:0000256" key="4">
    <source>
        <dbReference type="ARBA" id="ARBA00016065"/>
    </source>
</evidence>
<comment type="subcellular location">
    <subcellularLocation>
        <location evidence="1">Chromosome</location>
    </subcellularLocation>
    <subcellularLocation>
        <location evidence="2">Cytoplasm</location>
    </subcellularLocation>
</comment>
<evidence type="ECO:0000256" key="8">
    <source>
        <dbReference type="ARBA" id="ARBA00022776"/>
    </source>
</evidence>
<dbReference type="PANTHER" id="PTHR13108:SF9">
    <property type="entry name" value="CONDENSIN COMPLEX SUBUNIT 2"/>
    <property type="match status" value="1"/>
</dbReference>
<reference evidence="13 14" key="1">
    <citation type="submission" date="2023-03" db="EMBL/GenBank/DDBJ databases">
        <title>High recombination rates correlate with genetic variation in Cardiocondyla obscurior ants.</title>
        <authorList>
            <person name="Errbii M."/>
        </authorList>
    </citation>
    <scope>NUCLEOTIDE SEQUENCE [LARGE SCALE GENOMIC DNA]</scope>
    <source>
        <strain evidence="13">Alpha-2009</strain>
        <tissue evidence="13">Whole body</tissue>
    </source>
</reference>
<gene>
    <name evidence="13" type="ORF">PUN28_020116</name>
</gene>
<keyword evidence="10 11" id="KW-0131">Cell cycle</keyword>
<dbReference type="AlphaFoldDB" id="A0AAW2EAI6"/>
<keyword evidence="8 11" id="KW-0498">Mitosis</keyword>
<keyword evidence="5" id="KW-0158">Chromosome</keyword>
<dbReference type="EMBL" id="JADYXP020000028">
    <property type="protein sequence ID" value="KAL0099326.1"/>
    <property type="molecule type" value="Genomic_DNA"/>
</dbReference>
<feature type="region of interest" description="Disordered" evidence="12">
    <location>
        <begin position="514"/>
        <end position="547"/>
    </location>
</feature>
<accession>A0AAW2EAI6</accession>
<dbReference type="GO" id="GO:0005737">
    <property type="term" value="C:cytoplasm"/>
    <property type="evidence" value="ECO:0007669"/>
    <property type="project" value="UniProtKB-SubCell"/>
</dbReference>
<comment type="similarity">
    <text evidence="3 11">Belongs to the CND2 (condensin subunit 2) family.</text>
</comment>
<feature type="region of interest" description="Disordered" evidence="12">
    <location>
        <begin position="22"/>
        <end position="67"/>
    </location>
</feature>
<evidence type="ECO:0000256" key="3">
    <source>
        <dbReference type="ARBA" id="ARBA00009471"/>
    </source>
</evidence>
<dbReference type="GO" id="GO:0051301">
    <property type="term" value="P:cell division"/>
    <property type="evidence" value="ECO:0007669"/>
    <property type="project" value="UniProtKB-KW"/>
</dbReference>
<evidence type="ECO:0000256" key="2">
    <source>
        <dbReference type="ARBA" id="ARBA00004496"/>
    </source>
</evidence>
<evidence type="ECO:0000256" key="12">
    <source>
        <dbReference type="SAM" id="MobiDB-lite"/>
    </source>
</evidence>
<dbReference type="PANTHER" id="PTHR13108">
    <property type="entry name" value="CONDENSIN COMPLEX SUBUNIT 2"/>
    <property type="match status" value="1"/>
</dbReference>
<evidence type="ECO:0000313" key="13">
    <source>
        <dbReference type="EMBL" id="KAL0099326.1"/>
    </source>
</evidence>
<feature type="region of interest" description="Disordered" evidence="12">
    <location>
        <begin position="161"/>
        <end position="183"/>
    </location>
</feature>
<keyword evidence="6" id="KW-0963">Cytoplasm</keyword>
<keyword evidence="9 11" id="KW-0226">DNA condensation</keyword>
<proteinExistence type="inferred from homology"/>
<dbReference type="Proteomes" id="UP001430953">
    <property type="component" value="Unassembled WGS sequence"/>
</dbReference>
<dbReference type="GO" id="GO:0003682">
    <property type="term" value="F:chromatin binding"/>
    <property type="evidence" value="ECO:0007669"/>
    <property type="project" value="TreeGrafter"/>
</dbReference>
<evidence type="ECO:0000256" key="11">
    <source>
        <dbReference type="PIRNR" id="PIRNR017126"/>
    </source>
</evidence>
<evidence type="ECO:0000256" key="5">
    <source>
        <dbReference type="ARBA" id="ARBA00022454"/>
    </source>
</evidence>
<keyword evidence="7 11" id="KW-0132">Cell division</keyword>
<evidence type="ECO:0000256" key="7">
    <source>
        <dbReference type="ARBA" id="ARBA00022618"/>
    </source>
</evidence>
<dbReference type="InterPro" id="IPR022816">
    <property type="entry name" value="Condensin_barren_su2"/>
</dbReference>
<dbReference type="Pfam" id="PF05786">
    <property type="entry name" value="Cnd2"/>
    <property type="match status" value="2"/>
</dbReference>